<organism evidence="2">
    <name type="scientific">marine sediment metagenome</name>
    <dbReference type="NCBI Taxonomy" id="412755"/>
    <lineage>
        <taxon>unclassified sequences</taxon>
        <taxon>metagenomes</taxon>
        <taxon>ecological metagenomes</taxon>
    </lineage>
</organism>
<comment type="caution">
    <text evidence="2">The sequence shown here is derived from an EMBL/GenBank/DDBJ whole genome shotgun (WGS) entry which is preliminary data.</text>
</comment>
<evidence type="ECO:0000313" key="2">
    <source>
        <dbReference type="EMBL" id="GAG85064.1"/>
    </source>
</evidence>
<evidence type="ECO:0000256" key="1">
    <source>
        <dbReference type="SAM" id="MobiDB-lite"/>
    </source>
</evidence>
<reference evidence="2" key="1">
    <citation type="journal article" date="2014" name="Front. Microbiol.">
        <title>High frequency of phylogenetically diverse reductive dehalogenase-homologous genes in deep subseafloor sedimentary metagenomes.</title>
        <authorList>
            <person name="Kawai M."/>
            <person name="Futagami T."/>
            <person name="Toyoda A."/>
            <person name="Takaki Y."/>
            <person name="Nishi S."/>
            <person name="Hori S."/>
            <person name="Arai W."/>
            <person name="Tsubouchi T."/>
            <person name="Morono Y."/>
            <person name="Uchiyama I."/>
            <person name="Ito T."/>
            <person name="Fujiyama A."/>
            <person name="Inagaki F."/>
            <person name="Takami H."/>
        </authorList>
    </citation>
    <scope>NUCLEOTIDE SEQUENCE</scope>
    <source>
        <strain evidence="2">Expedition CK06-06</strain>
    </source>
</reference>
<protein>
    <submittedName>
        <fullName evidence="2">Uncharacterized protein</fullName>
    </submittedName>
</protein>
<proteinExistence type="predicted"/>
<feature type="compositionally biased region" description="Polar residues" evidence="1">
    <location>
        <begin position="16"/>
        <end position="28"/>
    </location>
</feature>
<sequence>MNGGLRNPTPVDDTPVNGNTSHASSSNWAFDHNADADAHHSEEIPDGRAVGGGVTYLTIPGVIGLGSTTATGLLAANKYYHPIYVRTPITVDAIVVEITANGGPGSTARAGIYHADVNWQPGALISIIVSPLMSSIGVPSDLSACAPCETIPCKAIHCTGVKLISI</sequence>
<dbReference type="AlphaFoldDB" id="X1AQL3"/>
<name>X1AQL3_9ZZZZ</name>
<feature type="region of interest" description="Disordered" evidence="1">
    <location>
        <begin position="1"/>
        <end position="28"/>
    </location>
</feature>
<gene>
    <name evidence="2" type="ORF">S01H4_24367</name>
</gene>
<accession>X1AQL3</accession>
<dbReference type="EMBL" id="BART01011436">
    <property type="protein sequence ID" value="GAG85064.1"/>
    <property type="molecule type" value="Genomic_DNA"/>
</dbReference>